<evidence type="ECO:0000313" key="2">
    <source>
        <dbReference type="EMBL" id="MCZ0858517.1"/>
    </source>
</evidence>
<accession>A0ABT4I9U9</accession>
<protein>
    <submittedName>
        <fullName evidence="2">Thiamine biosynthesis protein ThiF</fullName>
    </submittedName>
</protein>
<dbReference type="RefSeq" id="WP_268917886.1">
    <property type="nucleotide sequence ID" value="NZ_JAPTMY010000023.1"/>
</dbReference>
<comment type="caution">
    <text evidence="2">The sequence shown here is derived from an EMBL/GenBank/DDBJ whole genome shotgun (WGS) entry which is preliminary data.</text>
</comment>
<organism evidence="2 3">
    <name type="scientific">Actinomyces israelii</name>
    <dbReference type="NCBI Taxonomy" id="1659"/>
    <lineage>
        <taxon>Bacteria</taxon>
        <taxon>Bacillati</taxon>
        <taxon>Actinomycetota</taxon>
        <taxon>Actinomycetes</taxon>
        <taxon>Actinomycetales</taxon>
        <taxon>Actinomycetaceae</taxon>
        <taxon>Actinomyces</taxon>
    </lineage>
</organism>
<sequence>MRFRGQSPILWRRVGQSQIGTEPGHAVVLDGLSPQEQQLLDRLPPDLSPGDVYQVARWSEVPVARARQILSALDEAGALTRDTPTPTSGDALYWERLADSPQTRAHALRDGIVGVIGGCRLARELVSLLAEAGVGTLLAEDEELSDWAGALVPPVRTRAPLETRPHLVVTVEGHLVEPLRAQDLSVAGVAHLPVVVREVSVRVGPLLAPGRPPCATCLDLWERDADPQWPAVATQLRLLAPPPTELLLVHQAAALAARAVTDVLAGRRRPWVGHSVEVSGLEAVGVERLWAPHPECLCVELEASPEPAGPGPREAHSRRQGRRGPAAALSLDPRDLPDQGGPAPPPRPGSPGPRRARPPRTPGA</sequence>
<feature type="compositionally biased region" description="Pro residues" evidence="1">
    <location>
        <begin position="342"/>
        <end position="351"/>
    </location>
</feature>
<gene>
    <name evidence="2" type="ORF">OHJ16_10730</name>
</gene>
<proteinExistence type="predicted"/>
<dbReference type="Gene3D" id="3.40.50.720">
    <property type="entry name" value="NAD(P)-binding Rossmann-like Domain"/>
    <property type="match status" value="1"/>
</dbReference>
<evidence type="ECO:0000256" key="1">
    <source>
        <dbReference type="SAM" id="MobiDB-lite"/>
    </source>
</evidence>
<dbReference type="EMBL" id="JAPTMY010000023">
    <property type="protein sequence ID" value="MCZ0858517.1"/>
    <property type="molecule type" value="Genomic_DNA"/>
</dbReference>
<feature type="region of interest" description="Disordered" evidence="1">
    <location>
        <begin position="304"/>
        <end position="364"/>
    </location>
</feature>
<dbReference type="Proteomes" id="UP001072034">
    <property type="component" value="Unassembled WGS sequence"/>
</dbReference>
<reference evidence="2" key="1">
    <citation type="submission" date="2022-10" db="EMBL/GenBank/DDBJ databases">
        <title>Genome sequence of Actinomyces israelii ATCC 10048.</title>
        <authorList>
            <person name="Watt R.M."/>
            <person name="Tong W.M."/>
        </authorList>
    </citation>
    <scope>NUCLEOTIDE SEQUENCE</scope>
    <source>
        <strain evidence="2">ATCC 10048</strain>
    </source>
</reference>
<name>A0ABT4I9U9_9ACTO</name>
<evidence type="ECO:0000313" key="3">
    <source>
        <dbReference type="Proteomes" id="UP001072034"/>
    </source>
</evidence>
<keyword evidence="3" id="KW-1185">Reference proteome</keyword>